<evidence type="ECO:0000256" key="2">
    <source>
        <dbReference type="ARBA" id="ARBA00022801"/>
    </source>
</evidence>
<evidence type="ECO:0000313" key="6">
    <source>
        <dbReference type="Proteomes" id="UP000050949"/>
    </source>
</evidence>
<dbReference type="RefSeq" id="WP_051225104.1">
    <property type="nucleotide sequence ID" value="NZ_AUEH01000005.1"/>
</dbReference>
<dbReference type="InterPro" id="IPR018077">
    <property type="entry name" value="Glyco_hydro_fam25_subgr"/>
</dbReference>
<evidence type="ECO:0000256" key="1">
    <source>
        <dbReference type="ARBA" id="ARBA00010646"/>
    </source>
</evidence>
<dbReference type="GO" id="GO:0016052">
    <property type="term" value="P:carbohydrate catabolic process"/>
    <property type="evidence" value="ECO:0007669"/>
    <property type="project" value="TreeGrafter"/>
</dbReference>
<dbReference type="EMBL" id="AZFW01000050">
    <property type="protein sequence ID" value="KRM27339.1"/>
    <property type="molecule type" value="Genomic_DNA"/>
</dbReference>
<feature type="signal peptide" evidence="4">
    <location>
        <begin position="1"/>
        <end position="30"/>
    </location>
</feature>
<dbReference type="Proteomes" id="UP000050949">
    <property type="component" value="Unassembled WGS sequence"/>
</dbReference>
<reference evidence="5 6" key="1">
    <citation type="journal article" date="2015" name="Genome Announc.">
        <title>Expanding the biotechnology potential of lactobacilli through comparative genomics of 213 strains and associated genera.</title>
        <authorList>
            <person name="Sun Z."/>
            <person name="Harris H.M."/>
            <person name="McCann A."/>
            <person name="Guo C."/>
            <person name="Argimon S."/>
            <person name="Zhang W."/>
            <person name="Yang X."/>
            <person name="Jeffery I.B."/>
            <person name="Cooney J.C."/>
            <person name="Kagawa T.F."/>
            <person name="Liu W."/>
            <person name="Song Y."/>
            <person name="Salvetti E."/>
            <person name="Wrobel A."/>
            <person name="Rasinkangas P."/>
            <person name="Parkhill J."/>
            <person name="Rea M.C."/>
            <person name="O'Sullivan O."/>
            <person name="Ritari J."/>
            <person name="Douillard F.P."/>
            <person name="Paul Ross R."/>
            <person name="Yang R."/>
            <person name="Briner A.E."/>
            <person name="Felis G.E."/>
            <person name="de Vos W.M."/>
            <person name="Barrangou R."/>
            <person name="Klaenhammer T.R."/>
            <person name="Caufield P.W."/>
            <person name="Cui Y."/>
            <person name="Zhang H."/>
            <person name="O'Toole P.W."/>
        </authorList>
    </citation>
    <scope>NUCLEOTIDE SEQUENCE [LARGE SCALE GENOMIC DNA]</scope>
    <source>
        <strain evidence="5 6">DSM 16991</strain>
    </source>
</reference>
<dbReference type="InterPro" id="IPR017853">
    <property type="entry name" value="GH"/>
</dbReference>
<dbReference type="Pfam" id="PF01183">
    <property type="entry name" value="Glyco_hydro_25"/>
    <property type="match status" value="1"/>
</dbReference>
<comment type="caution">
    <text evidence="5">The sequence shown here is derived from an EMBL/GenBank/DDBJ whole genome shotgun (WGS) entry which is preliminary data.</text>
</comment>
<dbReference type="eggNOG" id="COG0791">
    <property type="taxonomic scope" value="Bacteria"/>
</dbReference>
<organism evidence="5 6">
    <name type="scientific">Schleiferilactobacillus harbinensis DSM 16991</name>
    <dbReference type="NCBI Taxonomy" id="1122147"/>
    <lineage>
        <taxon>Bacteria</taxon>
        <taxon>Bacillati</taxon>
        <taxon>Bacillota</taxon>
        <taxon>Bacilli</taxon>
        <taxon>Lactobacillales</taxon>
        <taxon>Lactobacillaceae</taxon>
        <taxon>Schleiferilactobacillus</taxon>
    </lineage>
</organism>
<dbReference type="Gene3D" id="3.20.20.80">
    <property type="entry name" value="Glycosidases"/>
    <property type="match status" value="1"/>
</dbReference>
<dbReference type="InterPro" id="IPR002053">
    <property type="entry name" value="Glyco_hydro_25"/>
</dbReference>
<dbReference type="GO" id="GO:0003796">
    <property type="term" value="F:lysozyme activity"/>
    <property type="evidence" value="ECO:0007669"/>
    <property type="project" value="InterPro"/>
</dbReference>
<dbReference type="PROSITE" id="PS51904">
    <property type="entry name" value="GLYCOSYL_HYDROL_F25_2"/>
    <property type="match status" value="1"/>
</dbReference>
<dbReference type="GO" id="GO:0016998">
    <property type="term" value="P:cell wall macromolecule catabolic process"/>
    <property type="evidence" value="ECO:0007669"/>
    <property type="project" value="InterPro"/>
</dbReference>
<dbReference type="SMART" id="SM00641">
    <property type="entry name" value="Glyco_25"/>
    <property type="match status" value="1"/>
</dbReference>
<accession>A0A0R1XGR0</accession>
<feature type="chain" id="PRO_5006413252" evidence="4">
    <location>
        <begin position="31"/>
        <end position="389"/>
    </location>
</feature>
<gene>
    <name evidence="5" type="ORF">FC91_GL002548</name>
</gene>
<evidence type="ECO:0000256" key="4">
    <source>
        <dbReference type="SAM" id="SignalP"/>
    </source>
</evidence>
<dbReference type="PANTHER" id="PTHR34135">
    <property type="entry name" value="LYSOZYME"/>
    <property type="match status" value="1"/>
</dbReference>
<keyword evidence="3" id="KW-0326">Glycosidase</keyword>
<comment type="similarity">
    <text evidence="1">Belongs to the glycosyl hydrolase 25 family.</text>
</comment>
<protein>
    <submittedName>
        <fullName evidence="5">Lysin</fullName>
    </submittedName>
</protein>
<dbReference type="SUPFAM" id="SSF51445">
    <property type="entry name" value="(Trans)glycosidases"/>
    <property type="match status" value="1"/>
</dbReference>
<proteinExistence type="inferred from homology"/>
<dbReference type="PATRIC" id="fig|1122147.4.peg.2629"/>
<evidence type="ECO:0000313" key="5">
    <source>
        <dbReference type="EMBL" id="KRM27339.1"/>
    </source>
</evidence>
<dbReference type="OrthoDB" id="2312598at2"/>
<evidence type="ECO:0000256" key="3">
    <source>
        <dbReference type="ARBA" id="ARBA00023295"/>
    </source>
</evidence>
<dbReference type="GO" id="GO:0009253">
    <property type="term" value="P:peptidoglycan catabolic process"/>
    <property type="evidence" value="ECO:0007669"/>
    <property type="project" value="InterPro"/>
</dbReference>
<keyword evidence="4" id="KW-0732">Signal</keyword>
<dbReference type="eggNOG" id="COG3757">
    <property type="taxonomic scope" value="Bacteria"/>
</dbReference>
<dbReference type="PANTHER" id="PTHR34135:SF2">
    <property type="entry name" value="LYSOZYME"/>
    <property type="match status" value="1"/>
</dbReference>
<sequence length="389" mass="42209">MHSSRKKRVLLTAFLTFFVALFGFNSIAQATTYGMFADVASYQPDDVLFFKNLATNQVAGVVVKITEGSGSGAYVNPKAANQIASAQAAGLKVSLYHYARYNGASAAKAEADFFAGQAAKYGLGKDTVMVADVEDNSLSNPYGDTVTFQQELARLGYNNQVTYSMASWFWANKLPRNYPIWVANYGVDKPGVDNAAAWQYTSNYNGQSVDMSYDFSGIFTTGSNTGTTAPSTGDTATINYIPGYGIALWNGYGANRTYAGRTLLTGSKWKVLAQTYADGEYWYNLGGNQWIQGKYTYAPTGMDGVTTINSNGSSNSKAITIKYVPGYGIALWNGYGASRKYAGRTLANASSWAVYGEKYVDGEYWYNLGGDQWVEGQYTDSPNGLPAFQ</sequence>
<name>A0A0R1XGR0_9LACO</name>
<keyword evidence="2" id="KW-0378">Hydrolase</keyword>
<dbReference type="AlphaFoldDB" id="A0A0R1XGR0"/>